<evidence type="ECO:0000313" key="2">
    <source>
        <dbReference type="Proteomes" id="UP000255201"/>
    </source>
</evidence>
<dbReference type="AlphaFoldDB" id="A0A376J6B3"/>
<sequence length="301" mass="33718">MYPFLKTIDPQFELAPEERYAAVIYGKVLPHSRLIRKGLSEGLALVATKQELLTNCSKYKGQYCASSVVKEVFSASSWQLWASTQDIQVMLAESAPDCFIDEVENAASHQDKPFDSLFAQEGIGGISGRNYMTGLLWAIEGLAWAPNYLSRSLVILGELDSHDPGGNWANRPLNSIINILLPWLPHTTADIDRRIAAFNALAREWPDTAWRVLVQLLPNNTQVTSGTHIPTFRNFIPNGFNKRPSGDECRTQIEIYTQLTIELASKSSLRLVDLVENIGSLAPFKFDDAIKLLYDFSKKNR</sequence>
<gene>
    <name evidence="1" type="ORF">NCTC10764_01831</name>
</gene>
<proteinExistence type="predicted"/>
<accession>A0A376J6B3</accession>
<protein>
    <submittedName>
        <fullName evidence="1">Addiction module</fullName>
    </submittedName>
</protein>
<reference evidence="1 2" key="1">
    <citation type="submission" date="2018-06" db="EMBL/GenBank/DDBJ databases">
        <authorList>
            <consortium name="Pathogen Informatics"/>
            <person name="Doyle S."/>
        </authorList>
    </citation>
    <scope>NUCLEOTIDE SEQUENCE [LARGE SCALE GENOMIC DNA]</scope>
    <source>
        <strain evidence="1 2">NCTC10764</strain>
    </source>
</reference>
<evidence type="ECO:0000313" key="1">
    <source>
        <dbReference type="EMBL" id="STE55289.1"/>
    </source>
</evidence>
<dbReference type="Proteomes" id="UP000255201">
    <property type="component" value="Unassembled WGS sequence"/>
</dbReference>
<organism evidence="1 2">
    <name type="scientific">Escherichia coli</name>
    <dbReference type="NCBI Taxonomy" id="562"/>
    <lineage>
        <taxon>Bacteria</taxon>
        <taxon>Pseudomonadati</taxon>
        <taxon>Pseudomonadota</taxon>
        <taxon>Gammaproteobacteria</taxon>
        <taxon>Enterobacterales</taxon>
        <taxon>Enterobacteriaceae</taxon>
        <taxon>Escherichia</taxon>
    </lineage>
</organism>
<name>A0A376J6B3_ECOLX</name>
<dbReference type="EMBL" id="UFZL01000001">
    <property type="protein sequence ID" value="STE55289.1"/>
    <property type="molecule type" value="Genomic_DNA"/>
</dbReference>